<sequence>MQDITSTMKTNSRAHVAMLATPGMGHLIPLAELAKRLAARHGATTTLFTFASTASATQRAFLASLPPAITPRTLPPVDLSDLPSGTLNETLMSVECARSVPALRDALADLKRTTWLVAFVTDLFGVDSFDAARGAKVERRWLFFPGNLHALTLILHLPELAASIPGEFRDLAEPVRLPGCVPIPGPDVISPLQDRSSPAYSLMIHLAERFLDFDAILVNSFEAVEPEVAMVLQQPELGRPPVYPIGPLILTTDRGGGANNGDTGPQLPPRTACLEWLDRQPAKSVIFVSFGSGGALPAEQMRELALGLELSGQRFLWVVRSPSDDGSLSGNYYDSESKKDPFTYLPDGFIERMKSVGLVVPSWAPQAEVLAHESTGGFLTHCGWNSTLESLVHGVPMVAWPLYAEQRLNAVMLAQGVGAAIRLPKIKDKDTIAAVVREVMAGERKGAAVRVKVVELQKAAAESLHDGGAATTALDQTVENWVGE</sequence>
<dbReference type="EMBL" id="CM008053">
    <property type="protein sequence ID" value="PVH34380.1"/>
    <property type="molecule type" value="Genomic_DNA"/>
</dbReference>
<dbReference type="EC" id="2.4.1.-" evidence="5"/>
<dbReference type="PROSITE" id="PS00375">
    <property type="entry name" value="UDPGT"/>
    <property type="match status" value="1"/>
</dbReference>
<evidence type="ECO:0000256" key="1">
    <source>
        <dbReference type="ARBA" id="ARBA00009995"/>
    </source>
</evidence>
<reference evidence="6" key="1">
    <citation type="submission" date="2018-04" db="EMBL/GenBank/DDBJ databases">
        <title>WGS assembly of Panicum hallii.</title>
        <authorList>
            <person name="Lovell J."/>
            <person name="Jenkins J."/>
            <person name="Lowry D."/>
            <person name="Mamidi S."/>
            <person name="Sreedasyam A."/>
            <person name="Weng X."/>
            <person name="Barry K."/>
            <person name="Bonette J."/>
            <person name="Campitelli B."/>
            <person name="Daum C."/>
            <person name="Gordon S."/>
            <person name="Gould B."/>
            <person name="Lipzen A."/>
            <person name="Macqueen A."/>
            <person name="Palacio-Mejia J."/>
            <person name="Plott C."/>
            <person name="Shakirov E."/>
            <person name="Shu S."/>
            <person name="Yoshinaga Y."/>
            <person name="Zane M."/>
            <person name="Rokhsar D."/>
            <person name="Grimwood J."/>
            <person name="Schmutz J."/>
            <person name="Juenger T."/>
        </authorList>
    </citation>
    <scope>NUCLEOTIDE SEQUENCE [LARGE SCALE GENOMIC DNA]</scope>
    <source>
        <strain evidence="6">FIL2</strain>
    </source>
</reference>
<evidence type="ECO:0000256" key="2">
    <source>
        <dbReference type="ARBA" id="ARBA00022676"/>
    </source>
</evidence>
<dbReference type="PANTHER" id="PTHR48046">
    <property type="entry name" value="UDP-GLYCOSYLTRANSFERASE 72E1"/>
    <property type="match status" value="1"/>
</dbReference>
<protein>
    <recommendedName>
        <fullName evidence="5">Glycosyltransferase</fullName>
        <ecNumber evidence="5">2.4.1.-</ecNumber>
    </recommendedName>
</protein>
<organism evidence="6">
    <name type="scientific">Panicum hallii</name>
    <dbReference type="NCBI Taxonomy" id="206008"/>
    <lineage>
        <taxon>Eukaryota</taxon>
        <taxon>Viridiplantae</taxon>
        <taxon>Streptophyta</taxon>
        <taxon>Embryophyta</taxon>
        <taxon>Tracheophyta</taxon>
        <taxon>Spermatophyta</taxon>
        <taxon>Magnoliopsida</taxon>
        <taxon>Liliopsida</taxon>
        <taxon>Poales</taxon>
        <taxon>Poaceae</taxon>
        <taxon>PACMAD clade</taxon>
        <taxon>Panicoideae</taxon>
        <taxon>Panicodae</taxon>
        <taxon>Paniceae</taxon>
        <taxon>Panicinae</taxon>
        <taxon>Panicum</taxon>
        <taxon>Panicum sect. Panicum</taxon>
    </lineage>
</organism>
<name>A0A2T8I9N7_9POAL</name>
<dbReference type="Proteomes" id="UP000243499">
    <property type="component" value="Chromosome 8"/>
</dbReference>
<accession>A0A2T8I9N7</accession>
<evidence type="ECO:0000256" key="4">
    <source>
        <dbReference type="RuleBase" id="RU003718"/>
    </source>
</evidence>
<comment type="similarity">
    <text evidence="1 4">Belongs to the UDP-glycosyltransferase family.</text>
</comment>
<dbReference type="Gene3D" id="3.40.50.2000">
    <property type="entry name" value="Glycogen Phosphorylase B"/>
    <property type="match status" value="2"/>
</dbReference>
<dbReference type="Gramene" id="PVH34380">
    <property type="protein sequence ID" value="PVH34380"/>
    <property type="gene ID" value="PAHAL_8G210200"/>
</dbReference>
<dbReference type="CDD" id="cd03784">
    <property type="entry name" value="GT1_Gtf-like"/>
    <property type="match status" value="1"/>
</dbReference>
<evidence type="ECO:0000256" key="3">
    <source>
        <dbReference type="ARBA" id="ARBA00022679"/>
    </source>
</evidence>
<dbReference type="PANTHER" id="PTHR48046:SF1">
    <property type="entry name" value="GLYCOSYLTRANSFERASE-RELATED"/>
    <property type="match status" value="1"/>
</dbReference>
<dbReference type="AlphaFoldDB" id="A0A2T8I9N7"/>
<gene>
    <name evidence="6" type="ORF">PAHAL_8G210200</name>
</gene>
<dbReference type="SUPFAM" id="SSF53756">
    <property type="entry name" value="UDP-Glycosyltransferase/glycogen phosphorylase"/>
    <property type="match status" value="1"/>
</dbReference>
<proteinExistence type="inferred from homology"/>
<keyword evidence="2 4" id="KW-0328">Glycosyltransferase</keyword>
<evidence type="ECO:0000313" key="6">
    <source>
        <dbReference type="EMBL" id="PVH34380.1"/>
    </source>
</evidence>
<keyword evidence="3 4" id="KW-0808">Transferase</keyword>
<dbReference type="FunFam" id="3.40.50.2000:FF:000054">
    <property type="entry name" value="Glycosyltransferase"/>
    <property type="match status" value="1"/>
</dbReference>
<evidence type="ECO:0000256" key="5">
    <source>
        <dbReference type="RuleBase" id="RU362057"/>
    </source>
</evidence>
<dbReference type="InterPro" id="IPR035595">
    <property type="entry name" value="UDP_glycos_trans_CS"/>
</dbReference>
<dbReference type="InterPro" id="IPR002213">
    <property type="entry name" value="UDP_glucos_trans"/>
</dbReference>
<dbReference type="FunFam" id="3.40.50.2000:FF:000051">
    <property type="entry name" value="Glycosyltransferase"/>
    <property type="match status" value="1"/>
</dbReference>
<dbReference type="GO" id="GO:0008194">
    <property type="term" value="F:UDP-glycosyltransferase activity"/>
    <property type="evidence" value="ECO:0007669"/>
    <property type="project" value="InterPro"/>
</dbReference>
<dbReference type="Pfam" id="PF00201">
    <property type="entry name" value="UDPGT"/>
    <property type="match status" value="1"/>
</dbReference>